<dbReference type="GO" id="GO:0005829">
    <property type="term" value="C:cytosol"/>
    <property type="evidence" value="ECO:0007669"/>
    <property type="project" value="TreeGrafter"/>
</dbReference>
<dbReference type="CDD" id="cd00038">
    <property type="entry name" value="CAP_ED"/>
    <property type="match status" value="1"/>
</dbReference>
<dbReference type="PANTHER" id="PTHR24567">
    <property type="entry name" value="CRP FAMILY TRANSCRIPTIONAL REGULATORY PROTEIN"/>
    <property type="match status" value="1"/>
</dbReference>
<dbReference type="EMBL" id="FLYE01000002">
    <property type="protein sequence ID" value="SCA55539.1"/>
    <property type="molecule type" value="Genomic_DNA"/>
</dbReference>
<dbReference type="STRING" id="1867952.MTBPR1_100180"/>
<organism evidence="2 3">
    <name type="scientific">Candidatus Terasakiella magnetica</name>
    <dbReference type="NCBI Taxonomy" id="1867952"/>
    <lineage>
        <taxon>Bacteria</taxon>
        <taxon>Pseudomonadati</taxon>
        <taxon>Pseudomonadota</taxon>
        <taxon>Alphaproteobacteria</taxon>
        <taxon>Rhodospirillales</taxon>
        <taxon>Terasakiellaceae</taxon>
        <taxon>Terasakiella</taxon>
    </lineage>
</organism>
<dbReference type="SMART" id="SM00100">
    <property type="entry name" value="cNMP"/>
    <property type="match status" value="1"/>
</dbReference>
<protein>
    <recommendedName>
        <fullName evidence="1">Cyclic nucleotide-binding domain-containing protein</fullName>
    </recommendedName>
</protein>
<dbReference type="PROSITE" id="PS50042">
    <property type="entry name" value="CNMP_BINDING_3"/>
    <property type="match status" value="1"/>
</dbReference>
<dbReference type="InterPro" id="IPR050397">
    <property type="entry name" value="Env_Response_Regulators"/>
</dbReference>
<dbReference type="InterPro" id="IPR000595">
    <property type="entry name" value="cNMP-bd_dom"/>
</dbReference>
<proteinExistence type="predicted"/>
<evidence type="ECO:0000313" key="2">
    <source>
        <dbReference type="EMBL" id="SCA55539.1"/>
    </source>
</evidence>
<dbReference type="Proteomes" id="UP000231658">
    <property type="component" value="Unassembled WGS sequence"/>
</dbReference>
<dbReference type="RefSeq" id="WP_069186245.1">
    <property type="nucleotide sequence ID" value="NZ_FLYE01000002.1"/>
</dbReference>
<name>A0A1C3RE42_9PROT</name>
<dbReference type="GO" id="GO:0003700">
    <property type="term" value="F:DNA-binding transcription factor activity"/>
    <property type="evidence" value="ECO:0007669"/>
    <property type="project" value="TreeGrafter"/>
</dbReference>
<evidence type="ECO:0000259" key="1">
    <source>
        <dbReference type="PROSITE" id="PS50042"/>
    </source>
</evidence>
<dbReference type="AlphaFoldDB" id="A0A1C3RE42"/>
<dbReference type="Pfam" id="PF00027">
    <property type="entry name" value="cNMP_binding"/>
    <property type="match status" value="1"/>
</dbReference>
<reference evidence="2 3" key="1">
    <citation type="submission" date="2016-07" db="EMBL/GenBank/DDBJ databases">
        <authorList>
            <person name="Lefevre C.T."/>
        </authorList>
    </citation>
    <scope>NUCLEOTIDE SEQUENCE [LARGE SCALE GENOMIC DNA]</scope>
    <source>
        <strain evidence="2">PR1</strain>
    </source>
</reference>
<dbReference type="SUPFAM" id="SSF51206">
    <property type="entry name" value="cAMP-binding domain-like"/>
    <property type="match status" value="1"/>
</dbReference>
<dbReference type="PANTHER" id="PTHR24567:SF26">
    <property type="entry name" value="REGULATORY PROTEIN YEIL"/>
    <property type="match status" value="1"/>
</dbReference>
<keyword evidence="3" id="KW-1185">Reference proteome</keyword>
<accession>A0A1C3RE42</accession>
<gene>
    <name evidence="2" type="ORF">MTBPR1_100180</name>
</gene>
<feature type="domain" description="Cyclic nucleotide-binding" evidence="1">
    <location>
        <begin position="9"/>
        <end position="130"/>
    </location>
</feature>
<evidence type="ECO:0000313" key="3">
    <source>
        <dbReference type="Proteomes" id="UP000231658"/>
    </source>
</evidence>
<dbReference type="InterPro" id="IPR014710">
    <property type="entry name" value="RmlC-like_jellyroll"/>
</dbReference>
<sequence length="146" mass="16789">MSKVAFERAFEELNEIEINALRERSHHLIFQKDTVIMREGEDPNQIMVILEGEIRVIRFTRDGKETELSTPLGPGDTIGEMSFIDHMGASATLIAQTDVTVKSIDHTIVEELAKTQDTFLERFYHSLLYTVIRRLRLLDYKMTFGG</sequence>
<dbReference type="Gene3D" id="2.60.120.10">
    <property type="entry name" value="Jelly Rolls"/>
    <property type="match status" value="1"/>
</dbReference>
<dbReference type="InterPro" id="IPR018490">
    <property type="entry name" value="cNMP-bd_dom_sf"/>
</dbReference>